<evidence type="ECO:0000313" key="3">
    <source>
        <dbReference type="Proteomes" id="UP000177996"/>
    </source>
</evidence>
<name>A0A1G2D2H6_9BACT</name>
<protein>
    <submittedName>
        <fullName evidence="2">Uncharacterized protein</fullName>
    </submittedName>
</protein>
<feature type="transmembrane region" description="Helical" evidence="1">
    <location>
        <begin position="68"/>
        <end position="87"/>
    </location>
</feature>
<keyword evidence="1" id="KW-0472">Membrane</keyword>
<evidence type="ECO:0000313" key="2">
    <source>
        <dbReference type="EMBL" id="OGZ07170.1"/>
    </source>
</evidence>
<dbReference type="STRING" id="1798661.A3D65_05195"/>
<evidence type="ECO:0000256" key="1">
    <source>
        <dbReference type="SAM" id="Phobius"/>
    </source>
</evidence>
<organism evidence="2 3">
    <name type="scientific">Candidatus Lloydbacteria bacterium RIFCSPHIGHO2_02_FULL_50_13</name>
    <dbReference type="NCBI Taxonomy" id="1798661"/>
    <lineage>
        <taxon>Bacteria</taxon>
        <taxon>Candidatus Lloydiibacteriota</taxon>
    </lineage>
</organism>
<accession>A0A1G2D2H6</accession>
<dbReference type="EMBL" id="MHLL01000067">
    <property type="protein sequence ID" value="OGZ07170.1"/>
    <property type="molecule type" value="Genomic_DNA"/>
</dbReference>
<reference evidence="2 3" key="1">
    <citation type="journal article" date="2016" name="Nat. Commun.">
        <title>Thousands of microbial genomes shed light on interconnected biogeochemical processes in an aquifer system.</title>
        <authorList>
            <person name="Anantharaman K."/>
            <person name="Brown C.T."/>
            <person name="Hug L.A."/>
            <person name="Sharon I."/>
            <person name="Castelle C.J."/>
            <person name="Probst A.J."/>
            <person name="Thomas B.C."/>
            <person name="Singh A."/>
            <person name="Wilkins M.J."/>
            <person name="Karaoz U."/>
            <person name="Brodie E.L."/>
            <person name="Williams K.H."/>
            <person name="Hubbard S.S."/>
            <person name="Banfield J.F."/>
        </authorList>
    </citation>
    <scope>NUCLEOTIDE SEQUENCE [LARGE SCALE GENOMIC DNA]</scope>
</reference>
<comment type="caution">
    <text evidence="2">The sequence shown here is derived from an EMBL/GenBank/DDBJ whole genome shotgun (WGS) entry which is preliminary data.</text>
</comment>
<sequence length="133" mass="14260">MGKHFLFGAATGVLFALLFGLSPTQEASIWAVVVSDVVFGAILATVYYSLFRGIVIDPKRSPEMRTRFATTFFFLVGGLSALSVIMVSRGYSIVEAASLLFAVTACTTVAYRKLHKLYRATNAGGGAEPPKSQ</sequence>
<keyword evidence="1" id="KW-1133">Transmembrane helix</keyword>
<keyword evidence="1" id="KW-0812">Transmembrane</keyword>
<dbReference type="Proteomes" id="UP000177996">
    <property type="component" value="Unassembled WGS sequence"/>
</dbReference>
<gene>
    <name evidence="2" type="ORF">A3D65_05195</name>
</gene>
<feature type="transmembrane region" description="Helical" evidence="1">
    <location>
        <begin position="93"/>
        <end position="111"/>
    </location>
</feature>
<proteinExistence type="predicted"/>
<dbReference type="AlphaFoldDB" id="A0A1G2D2H6"/>
<feature type="transmembrane region" description="Helical" evidence="1">
    <location>
        <begin position="37"/>
        <end position="56"/>
    </location>
</feature>